<dbReference type="AlphaFoldDB" id="A0A938BSW2"/>
<gene>
    <name evidence="1" type="ORF">FJY68_04705</name>
</gene>
<name>A0A938BSW2_UNCW3</name>
<dbReference type="EMBL" id="VGIR01000020">
    <property type="protein sequence ID" value="MBM3331139.1"/>
    <property type="molecule type" value="Genomic_DNA"/>
</dbReference>
<protein>
    <submittedName>
        <fullName evidence="1">Uncharacterized protein</fullName>
    </submittedName>
</protein>
<comment type="caution">
    <text evidence="1">The sequence shown here is derived from an EMBL/GenBank/DDBJ whole genome shotgun (WGS) entry which is preliminary data.</text>
</comment>
<sequence length="137" mass="15566">MSKVLKQLPESMQRSVIKGCRKYERALIHGEVPRRVDGKVRDQFERFGAAMEQEAALLAQVRQVLCSAGVQSCRFVTYYGFARHVAKLLRMNLEHDARLLVWIAISRWVSRGCEHSVLLSICRNVLNVNPVEAADGK</sequence>
<reference evidence="1" key="1">
    <citation type="submission" date="2019-03" db="EMBL/GenBank/DDBJ databases">
        <title>Lake Tanganyika Metagenome-Assembled Genomes (MAGs).</title>
        <authorList>
            <person name="Tran P."/>
        </authorList>
    </citation>
    <scope>NUCLEOTIDE SEQUENCE</scope>
    <source>
        <strain evidence="1">K_DeepCast_150m_m2_040</strain>
    </source>
</reference>
<evidence type="ECO:0000313" key="1">
    <source>
        <dbReference type="EMBL" id="MBM3331139.1"/>
    </source>
</evidence>
<accession>A0A938BSW2</accession>
<dbReference type="Proteomes" id="UP000779900">
    <property type="component" value="Unassembled WGS sequence"/>
</dbReference>
<evidence type="ECO:0000313" key="2">
    <source>
        <dbReference type="Proteomes" id="UP000779900"/>
    </source>
</evidence>
<dbReference type="Gene3D" id="1.20.58.800">
    <property type="match status" value="1"/>
</dbReference>
<proteinExistence type="predicted"/>
<organism evidence="1 2">
    <name type="scientific">candidate division WOR-3 bacterium</name>
    <dbReference type="NCBI Taxonomy" id="2052148"/>
    <lineage>
        <taxon>Bacteria</taxon>
        <taxon>Bacteria division WOR-3</taxon>
    </lineage>
</organism>